<organism evidence="2 3">
    <name type="scientific">Arabis nemorensis</name>
    <dbReference type="NCBI Taxonomy" id="586526"/>
    <lineage>
        <taxon>Eukaryota</taxon>
        <taxon>Viridiplantae</taxon>
        <taxon>Streptophyta</taxon>
        <taxon>Embryophyta</taxon>
        <taxon>Tracheophyta</taxon>
        <taxon>Spermatophyta</taxon>
        <taxon>Magnoliopsida</taxon>
        <taxon>eudicotyledons</taxon>
        <taxon>Gunneridae</taxon>
        <taxon>Pentapetalae</taxon>
        <taxon>rosids</taxon>
        <taxon>malvids</taxon>
        <taxon>Brassicales</taxon>
        <taxon>Brassicaceae</taxon>
        <taxon>Arabideae</taxon>
        <taxon>Arabis</taxon>
    </lineage>
</organism>
<name>A0A565BIY0_9BRAS</name>
<proteinExistence type="predicted"/>
<accession>A0A565BIY0</accession>
<feature type="region of interest" description="Disordered" evidence="1">
    <location>
        <begin position="191"/>
        <end position="240"/>
    </location>
</feature>
<comment type="caution">
    <text evidence="2">The sequence shown here is derived from an EMBL/GenBank/DDBJ whole genome shotgun (WGS) entry which is preliminary data.</text>
</comment>
<dbReference type="Proteomes" id="UP000489600">
    <property type="component" value="Unassembled WGS sequence"/>
</dbReference>
<evidence type="ECO:0000256" key="1">
    <source>
        <dbReference type="SAM" id="MobiDB-lite"/>
    </source>
</evidence>
<evidence type="ECO:0000313" key="3">
    <source>
        <dbReference type="Proteomes" id="UP000489600"/>
    </source>
</evidence>
<keyword evidence="3" id="KW-1185">Reference proteome</keyword>
<evidence type="ECO:0000313" key="2">
    <source>
        <dbReference type="EMBL" id="VVB01596.1"/>
    </source>
</evidence>
<sequence length="240" mass="26184">MIYRIAVVYYNKLMENLKEFEAKFTCLLQNQDVAIKNDLRDMSAKLNVLSEEIVVFKSQQIVVNAETVVGSVDKDILAPTKKSSNQSTTMAHCAKGTTCASLEKPTDDLHESEKCLPSSIQPAISRSEELVTKNIMGVVTEVLGKEGAPSDAHVTKKGGAQPKEKFRVSFTPPTFGLGLTQEGVSLAKNAAKEATTKPGDVLKRNLTTKQRSKKKVPQVQPSTTIPAAKQSKRSLIPLTR</sequence>
<protein>
    <submittedName>
        <fullName evidence="2">Uncharacterized protein</fullName>
    </submittedName>
</protein>
<gene>
    <name evidence="2" type="ORF">ANE_LOCUS12040</name>
</gene>
<feature type="compositionally biased region" description="Basic and acidic residues" evidence="1">
    <location>
        <begin position="191"/>
        <end position="203"/>
    </location>
</feature>
<reference evidence="2" key="1">
    <citation type="submission" date="2019-07" db="EMBL/GenBank/DDBJ databases">
        <authorList>
            <person name="Dittberner H."/>
        </authorList>
    </citation>
    <scope>NUCLEOTIDE SEQUENCE [LARGE SCALE GENOMIC DNA]</scope>
</reference>
<dbReference type="AlphaFoldDB" id="A0A565BIY0"/>
<dbReference type="OrthoDB" id="10614864at2759"/>
<dbReference type="EMBL" id="CABITT030000004">
    <property type="protein sequence ID" value="VVB01596.1"/>
    <property type="molecule type" value="Genomic_DNA"/>
</dbReference>